<protein>
    <submittedName>
        <fullName evidence="4">GNAT family N-acetyltransferase</fullName>
    </submittedName>
</protein>
<dbReference type="PROSITE" id="PS51186">
    <property type="entry name" value="GNAT"/>
    <property type="match status" value="1"/>
</dbReference>
<sequence>MSNTCVRQADWQKDMVDIMRIREAVFINEQNIPPEQEWDELDSSSTHFLAIDGQYTMGTARLTKETGDCARISRVAVMKDWRGLHIGEELLKATINEAIKQGFTTITLSAQKHATKFYKHFGFEVVSDEFLEVGIPHVEMVKKL</sequence>
<dbReference type="Proteomes" id="UP000273143">
    <property type="component" value="Chromosome"/>
</dbReference>
<dbReference type="SUPFAM" id="SSF55729">
    <property type="entry name" value="Acyl-CoA N-acyltransferases (Nat)"/>
    <property type="match status" value="1"/>
</dbReference>
<dbReference type="InterPro" id="IPR050832">
    <property type="entry name" value="Bact_Acetyltransf"/>
</dbReference>
<dbReference type="GO" id="GO:0016747">
    <property type="term" value="F:acyltransferase activity, transferring groups other than amino-acyl groups"/>
    <property type="evidence" value="ECO:0007669"/>
    <property type="project" value="InterPro"/>
</dbReference>
<gene>
    <name evidence="4" type="ORF">DM558_05300</name>
</gene>
<accession>A0A3S9XCV3</accession>
<dbReference type="InterPro" id="IPR000182">
    <property type="entry name" value="GNAT_dom"/>
</dbReference>
<evidence type="ECO:0000313" key="4">
    <source>
        <dbReference type="EMBL" id="AZS50226.1"/>
    </source>
</evidence>
<proteinExistence type="predicted"/>
<dbReference type="AlphaFoldDB" id="A0A3S9XCV3"/>
<reference evidence="5" key="1">
    <citation type="submission" date="2018-06" db="EMBL/GenBank/DDBJ databases">
        <title>Complete genome of Pseudomonas insecticola strain QZS01.</title>
        <authorList>
            <person name="Wang J."/>
            <person name="Su Q."/>
        </authorList>
    </citation>
    <scope>NUCLEOTIDE SEQUENCE [LARGE SCALE GENOMIC DNA]</scope>
    <source>
        <strain evidence="5">QZS01</strain>
    </source>
</reference>
<keyword evidence="5" id="KW-1185">Reference proteome</keyword>
<evidence type="ECO:0000259" key="3">
    <source>
        <dbReference type="PROSITE" id="PS51186"/>
    </source>
</evidence>
<dbReference type="InterPro" id="IPR016181">
    <property type="entry name" value="Acyl_CoA_acyltransferase"/>
</dbReference>
<dbReference type="RefSeq" id="WP_127162424.1">
    <property type="nucleotide sequence ID" value="NZ_CP029822.1"/>
</dbReference>
<feature type="domain" description="N-acetyltransferase" evidence="3">
    <location>
        <begin position="4"/>
        <end position="144"/>
    </location>
</feature>
<keyword evidence="1 4" id="KW-0808">Transferase</keyword>
<dbReference type="EMBL" id="CP029822">
    <property type="protein sequence ID" value="AZS50226.1"/>
    <property type="molecule type" value="Genomic_DNA"/>
</dbReference>
<dbReference type="Pfam" id="PF13673">
    <property type="entry name" value="Acetyltransf_10"/>
    <property type="match status" value="1"/>
</dbReference>
<organism evidence="4 5">
    <name type="scientific">Entomomonas moraniae</name>
    <dbReference type="NCBI Taxonomy" id="2213226"/>
    <lineage>
        <taxon>Bacteria</taxon>
        <taxon>Pseudomonadati</taxon>
        <taxon>Pseudomonadota</taxon>
        <taxon>Gammaproteobacteria</taxon>
        <taxon>Pseudomonadales</taxon>
        <taxon>Pseudomonadaceae</taxon>
        <taxon>Entomomonas</taxon>
    </lineage>
</organism>
<keyword evidence="2" id="KW-0012">Acyltransferase</keyword>
<dbReference type="KEGG" id="emo:DM558_05300"/>
<dbReference type="CDD" id="cd04301">
    <property type="entry name" value="NAT_SF"/>
    <property type="match status" value="1"/>
</dbReference>
<evidence type="ECO:0000313" key="5">
    <source>
        <dbReference type="Proteomes" id="UP000273143"/>
    </source>
</evidence>
<evidence type="ECO:0000256" key="1">
    <source>
        <dbReference type="ARBA" id="ARBA00022679"/>
    </source>
</evidence>
<dbReference type="Gene3D" id="3.40.630.30">
    <property type="match status" value="1"/>
</dbReference>
<dbReference type="PANTHER" id="PTHR43877">
    <property type="entry name" value="AMINOALKYLPHOSPHONATE N-ACETYLTRANSFERASE-RELATED-RELATED"/>
    <property type="match status" value="1"/>
</dbReference>
<name>A0A3S9XCV3_9GAMM</name>
<evidence type="ECO:0000256" key="2">
    <source>
        <dbReference type="ARBA" id="ARBA00023315"/>
    </source>
</evidence>